<dbReference type="SUPFAM" id="SSF53474">
    <property type="entry name" value="alpha/beta-Hydrolases"/>
    <property type="match status" value="1"/>
</dbReference>
<keyword evidence="3" id="KW-1185">Reference proteome</keyword>
<dbReference type="PANTHER" id="PTHR43798">
    <property type="entry name" value="MONOACYLGLYCEROL LIPASE"/>
    <property type="match status" value="1"/>
</dbReference>
<dbReference type="RefSeq" id="WP_179721490.1">
    <property type="nucleotide sequence ID" value="NZ_JACBZT010000001.1"/>
</dbReference>
<comment type="caution">
    <text evidence="2">The sequence shown here is derived from an EMBL/GenBank/DDBJ whole genome shotgun (WGS) entry which is preliminary data.</text>
</comment>
<proteinExistence type="predicted"/>
<dbReference type="Pfam" id="PF12697">
    <property type="entry name" value="Abhydrolase_6"/>
    <property type="match status" value="1"/>
</dbReference>
<dbReference type="PRINTS" id="PR00111">
    <property type="entry name" value="ABHYDROLASE"/>
</dbReference>
<dbReference type="GO" id="GO:0003824">
    <property type="term" value="F:catalytic activity"/>
    <property type="evidence" value="ECO:0007669"/>
    <property type="project" value="UniProtKB-ARBA"/>
</dbReference>
<reference evidence="2 3" key="1">
    <citation type="submission" date="2020-07" db="EMBL/GenBank/DDBJ databases">
        <title>Sequencing the genomes of 1000 actinobacteria strains.</title>
        <authorList>
            <person name="Klenk H.-P."/>
        </authorList>
    </citation>
    <scope>NUCLEOTIDE SEQUENCE [LARGE SCALE GENOMIC DNA]</scope>
    <source>
        <strain evidence="2 3">DSM 104001</strain>
    </source>
</reference>
<accession>A0A853CMA7</accession>
<feature type="domain" description="AB hydrolase-1" evidence="1">
    <location>
        <begin position="39"/>
        <end position="270"/>
    </location>
</feature>
<dbReference type="InterPro" id="IPR000073">
    <property type="entry name" value="AB_hydrolase_1"/>
</dbReference>
<dbReference type="Gene3D" id="3.40.50.1820">
    <property type="entry name" value="alpha/beta hydrolase"/>
    <property type="match status" value="1"/>
</dbReference>
<dbReference type="InterPro" id="IPR050266">
    <property type="entry name" value="AB_hydrolase_sf"/>
</dbReference>
<dbReference type="AlphaFoldDB" id="A0A853CMA7"/>
<name>A0A853CMA7_9ACTN</name>
<evidence type="ECO:0000259" key="1">
    <source>
        <dbReference type="Pfam" id="PF12697"/>
    </source>
</evidence>
<dbReference type="InterPro" id="IPR029058">
    <property type="entry name" value="AB_hydrolase_fold"/>
</dbReference>
<evidence type="ECO:0000313" key="2">
    <source>
        <dbReference type="EMBL" id="NYJ08697.1"/>
    </source>
</evidence>
<organism evidence="2 3">
    <name type="scientific">Petropleomorpha daqingensis</name>
    <dbReference type="NCBI Taxonomy" id="2026353"/>
    <lineage>
        <taxon>Bacteria</taxon>
        <taxon>Bacillati</taxon>
        <taxon>Actinomycetota</taxon>
        <taxon>Actinomycetes</taxon>
        <taxon>Geodermatophilales</taxon>
        <taxon>Geodermatophilaceae</taxon>
        <taxon>Petropleomorpha</taxon>
    </lineage>
</organism>
<evidence type="ECO:0000313" key="3">
    <source>
        <dbReference type="Proteomes" id="UP000541969"/>
    </source>
</evidence>
<protein>
    <submittedName>
        <fullName evidence="2">Pimeloyl-ACP methyl ester carboxylesterase</fullName>
    </submittedName>
</protein>
<dbReference type="EMBL" id="JACBZT010000001">
    <property type="protein sequence ID" value="NYJ08697.1"/>
    <property type="molecule type" value="Genomic_DNA"/>
</dbReference>
<gene>
    <name evidence="2" type="ORF">GGQ55_004975</name>
</gene>
<sequence>MAAPIRPAPPPPADDAGRVPVAGADVVWERWARPGAPPVVLVHGTSAHSGWWHPVAPALTGRYEVVALDLSGHGDSGRRARYSMAGWAAEVLAVVRAVCGGRALVVGHSIGGLVAAGAAARDPGAVRGLVLADSIVSSPRRPAEVAVRPRPVRVYGSVAEAVARFRLEPPQPVGDRAVLERIAAGSLRPVPGGFSWKVDPAIWDVVATPDGLTDDLPGVRCPVVVVRGEHSSLVGPGAAATLARLWGRPVPQHTLPGAHHHLMVDAPAAFGALLRAALVDLEAVAGTASAPVPQGPDLTSDTVQIDH</sequence>
<dbReference type="Proteomes" id="UP000541969">
    <property type="component" value="Unassembled WGS sequence"/>
</dbReference>